<dbReference type="AlphaFoldDB" id="A0A371FZM0"/>
<dbReference type="PANTHER" id="PTHR35046">
    <property type="entry name" value="ZINC KNUCKLE (CCHC-TYPE) FAMILY PROTEIN"/>
    <property type="match status" value="1"/>
</dbReference>
<feature type="region of interest" description="Disordered" evidence="1">
    <location>
        <begin position="203"/>
        <end position="228"/>
    </location>
</feature>
<reference evidence="2" key="1">
    <citation type="submission" date="2018-05" db="EMBL/GenBank/DDBJ databases">
        <title>Draft genome of Mucuna pruriens seed.</title>
        <authorList>
            <person name="Nnadi N.E."/>
            <person name="Vos R."/>
            <person name="Hasami M.H."/>
            <person name="Devisetty U.K."/>
            <person name="Aguiy J.C."/>
        </authorList>
    </citation>
    <scope>NUCLEOTIDE SEQUENCE [LARGE SCALE GENOMIC DNA]</scope>
    <source>
        <strain evidence="2">JCA_2017</strain>
    </source>
</reference>
<dbReference type="Proteomes" id="UP000257109">
    <property type="component" value="Unassembled WGS sequence"/>
</dbReference>
<accession>A0A371FZM0</accession>
<protein>
    <submittedName>
        <fullName evidence="2">Uncharacterized protein</fullName>
    </submittedName>
</protein>
<name>A0A371FZM0_MUCPR</name>
<evidence type="ECO:0000313" key="3">
    <source>
        <dbReference type="Proteomes" id="UP000257109"/>
    </source>
</evidence>
<evidence type="ECO:0000256" key="1">
    <source>
        <dbReference type="SAM" id="MobiDB-lite"/>
    </source>
</evidence>
<proteinExistence type="predicted"/>
<comment type="caution">
    <text evidence="2">The sequence shown here is derived from an EMBL/GenBank/DDBJ whole genome shotgun (WGS) entry which is preliminary data.</text>
</comment>
<keyword evidence="3" id="KW-1185">Reference proteome</keyword>
<evidence type="ECO:0000313" key="2">
    <source>
        <dbReference type="EMBL" id="RDX83756.1"/>
    </source>
</evidence>
<feature type="non-terminal residue" evidence="2">
    <location>
        <position position="1"/>
    </location>
</feature>
<gene>
    <name evidence="2" type="ORF">CR513_35289</name>
</gene>
<dbReference type="EMBL" id="QJKJ01007255">
    <property type="protein sequence ID" value="RDX83756.1"/>
    <property type="molecule type" value="Genomic_DNA"/>
</dbReference>
<sequence>MNVWTKWEIKLLIDKLLQTTQGEMSNPMKEVKTNLRSKRIIKKNNQGGKNLIKIIKGDIEIEKRMILEDDNEELPHYGDLLVVRRVLNMQEKGKDEAQRENIFHTRCLVQERVCSMIIDGRSCTNVAMSYAIGKYKDEVLCDVVPMEAGHIILGYPWLFDHKVTHNGYTNHFSFIYNEQKITFAHLFPKQVFEHQIKIRKERECEKSKEKKSERTKEKSAHKMREVKEKRVIQKRKESDFEKKRERFIKEKANEFLCKREIFKLYFRMRSLVACLPLDELSTTLILSQGLPFPID</sequence>
<dbReference type="OrthoDB" id="1747743at2759"/>
<organism evidence="2 3">
    <name type="scientific">Mucuna pruriens</name>
    <name type="common">Velvet bean</name>
    <name type="synonym">Dolichos pruriens</name>
    <dbReference type="NCBI Taxonomy" id="157652"/>
    <lineage>
        <taxon>Eukaryota</taxon>
        <taxon>Viridiplantae</taxon>
        <taxon>Streptophyta</taxon>
        <taxon>Embryophyta</taxon>
        <taxon>Tracheophyta</taxon>
        <taxon>Spermatophyta</taxon>
        <taxon>Magnoliopsida</taxon>
        <taxon>eudicotyledons</taxon>
        <taxon>Gunneridae</taxon>
        <taxon>Pentapetalae</taxon>
        <taxon>rosids</taxon>
        <taxon>fabids</taxon>
        <taxon>Fabales</taxon>
        <taxon>Fabaceae</taxon>
        <taxon>Papilionoideae</taxon>
        <taxon>50 kb inversion clade</taxon>
        <taxon>NPAAA clade</taxon>
        <taxon>indigoferoid/millettioid clade</taxon>
        <taxon>Phaseoleae</taxon>
        <taxon>Mucuna</taxon>
    </lineage>
</organism>
<dbReference type="PANTHER" id="PTHR35046:SF9">
    <property type="entry name" value="RNA-DIRECTED DNA POLYMERASE"/>
    <property type="match status" value="1"/>
</dbReference>